<comment type="caution">
    <text evidence="2">The sequence shown here is derived from an EMBL/GenBank/DDBJ whole genome shotgun (WGS) entry which is preliminary data.</text>
</comment>
<dbReference type="InterPro" id="IPR014875">
    <property type="entry name" value="Mor_transcription_activator"/>
</dbReference>
<dbReference type="EMBL" id="JPXS01000077">
    <property type="protein sequence ID" value="KGQ29196.1"/>
    <property type="molecule type" value="Genomic_DNA"/>
</dbReference>
<dbReference type="Pfam" id="PF08765">
    <property type="entry name" value="Mor"/>
    <property type="match status" value="1"/>
</dbReference>
<evidence type="ECO:0000313" key="3">
    <source>
        <dbReference type="Proteomes" id="UP000030526"/>
    </source>
</evidence>
<feature type="domain" description="Mor transcription activator" evidence="1">
    <location>
        <begin position="34"/>
        <end position="139"/>
    </location>
</feature>
<sequence length="143" mass="16411">MTNHQSDLFADDHETLGQLLDNLDKIPVNELQNKWPSILAELVDVMACELMRQGENKENAVQKSSKLAAAIGHYLGGRSTYIPTGATLKDALRDYLIYERFDGKNIAELTKEYKLSESHIYAIIRQQRSLLRRRYQRELPFGS</sequence>
<accession>A0A0A2X9Z5</accession>
<dbReference type="InterPro" id="IPR052411">
    <property type="entry name" value="c-mor_Regulatory_Protein"/>
</dbReference>
<dbReference type="SUPFAM" id="SSF46689">
    <property type="entry name" value="Homeodomain-like"/>
    <property type="match status" value="1"/>
</dbReference>
<dbReference type="InterPro" id="IPR009057">
    <property type="entry name" value="Homeodomain-like_sf"/>
</dbReference>
<evidence type="ECO:0000259" key="1">
    <source>
        <dbReference type="Pfam" id="PF08765"/>
    </source>
</evidence>
<dbReference type="RefSeq" id="WP_039085088.1">
    <property type="nucleotide sequence ID" value="NZ_JPXS01000077.1"/>
</dbReference>
<dbReference type="AlphaFoldDB" id="A0A0A2X9Z5"/>
<name>A0A0A2X9Z5_9PAST</name>
<proteinExistence type="predicted"/>
<organism evidence="2 3">
    <name type="scientific">Gallibacterium anatis</name>
    <dbReference type="NCBI Taxonomy" id="750"/>
    <lineage>
        <taxon>Bacteria</taxon>
        <taxon>Pseudomonadati</taxon>
        <taxon>Pseudomonadota</taxon>
        <taxon>Gammaproteobacteria</taxon>
        <taxon>Pasteurellales</taxon>
        <taxon>Pasteurellaceae</taxon>
        <taxon>Gallibacterium</taxon>
    </lineage>
</organism>
<dbReference type="Proteomes" id="UP000030526">
    <property type="component" value="Unassembled WGS sequence"/>
</dbReference>
<dbReference type="PANTHER" id="PTHR37812:SF1">
    <property type="entry name" value="MU-LIKE PROPHAGE FLUMU PROTEIN C"/>
    <property type="match status" value="1"/>
</dbReference>
<protein>
    <submittedName>
        <fullName evidence="2">Transcriptional regulator</fullName>
    </submittedName>
</protein>
<gene>
    <name evidence="2" type="ORF">JP32_11755</name>
</gene>
<dbReference type="PANTHER" id="PTHR37812">
    <property type="entry name" value="MU-LIKE PROPHAGE FLUMU PROTEIN C"/>
    <property type="match status" value="1"/>
</dbReference>
<reference evidence="2 3" key="1">
    <citation type="submission" date="2014-08" db="EMBL/GenBank/DDBJ databases">
        <title>Chaperone-usher fimbriae in a diverse selection of Gallibacterium genomes.</title>
        <authorList>
            <person name="Kudirkiene E."/>
            <person name="Bager R.J."/>
            <person name="Johnson T.J."/>
            <person name="Bojesen A.M."/>
        </authorList>
    </citation>
    <scope>NUCLEOTIDE SEQUENCE [LARGE SCALE GENOMIC DNA]</scope>
    <source>
        <strain evidence="2 3">20558/3kl.</strain>
    </source>
</reference>
<evidence type="ECO:0000313" key="2">
    <source>
        <dbReference type="EMBL" id="KGQ29196.1"/>
    </source>
</evidence>
<dbReference type="Gene3D" id="1.10.10.60">
    <property type="entry name" value="Homeodomain-like"/>
    <property type="match status" value="2"/>
</dbReference>